<proteinExistence type="predicted"/>
<dbReference type="Proteomes" id="UP000518300">
    <property type="component" value="Unassembled WGS sequence"/>
</dbReference>
<organism evidence="1 2">
    <name type="scientific">Pyxidicoccus fallax</name>
    <dbReference type="NCBI Taxonomy" id="394095"/>
    <lineage>
        <taxon>Bacteria</taxon>
        <taxon>Pseudomonadati</taxon>
        <taxon>Myxococcota</taxon>
        <taxon>Myxococcia</taxon>
        <taxon>Myxococcales</taxon>
        <taxon>Cystobacterineae</taxon>
        <taxon>Myxococcaceae</taxon>
        <taxon>Pyxidicoccus</taxon>
    </lineage>
</organism>
<reference evidence="1 2" key="1">
    <citation type="submission" date="2020-04" db="EMBL/GenBank/DDBJ databases">
        <title>Draft genome of Pyxidicoccus fallax type strain.</title>
        <authorList>
            <person name="Whitworth D.E."/>
        </authorList>
    </citation>
    <scope>NUCLEOTIDE SEQUENCE [LARGE SCALE GENOMIC DNA]</scope>
    <source>
        <strain evidence="1 2">DSM 14698</strain>
    </source>
</reference>
<sequence length="270" mass="30033">MPRWPWVVGFAVWLSGCAGTPERGRTDRYGLDSATASCRQTPALCARVAGEETLLPASRSVQVAASVGTAGSAVLRVLTEVERDLIEQALVECAEAARSEVILALLDGVPPTEEKCREEAARDKKNQPVSWARKLGTEMHKRARECAQRRLSELRPGGFSLEPSYRYDTLTERWEFIDEKTVRSLLEQGRGGELKGSIAPDVVIHTGDPNRVFEVYDFKFPCVNTDEPTQWRDYPSGSPHEGRNQQDLYMGALRPTQLPAVIQPRIGVIR</sequence>
<accession>A0A848L8D1</accession>
<protein>
    <recommendedName>
        <fullName evidence="3">Lipoprotein</fullName>
    </recommendedName>
</protein>
<evidence type="ECO:0008006" key="3">
    <source>
        <dbReference type="Google" id="ProtNLM"/>
    </source>
</evidence>
<keyword evidence="2" id="KW-1185">Reference proteome</keyword>
<evidence type="ECO:0000313" key="2">
    <source>
        <dbReference type="Proteomes" id="UP000518300"/>
    </source>
</evidence>
<dbReference type="EMBL" id="JABBJJ010000027">
    <property type="protein sequence ID" value="NMO14864.1"/>
    <property type="molecule type" value="Genomic_DNA"/>
</dbReference>
<gene>
    <name evidence="1" type="ORF">HG543_08330</name>
</gene>
<comment type="caution">
    <text evidence="1">The sequence shown here is derived from an EMBL/GenBank/DDBJ whole genome shotgun (WGS) entry which is preliminary data.</text>
</comment>
<name>A0A848L8D1_9BACT</name>
<dbReference type="PROSITE" id="PS51257">
    <property type="entry name" value="PROKAR_LIPOPROTEIN"/>
    <property type="match status" value="1"/>
</dbReference>
<evidence type="ECO:0000313" key="1">
    <source>
        <dbReference type="EMBL" id="NMO14864.1"/>
    </source>
</evidence>
<dbReference type="AlphaFoldDB" id="A0A848L8D1"/>